<comment type="caution">
    <text evidence="7">The sequence shown here is derived from an EMBL/GenBank/DDBJ whole genome shotgun (WGS) entry which is preliminary data.</text>
</comment>
<dbReference type="RefSeq" id="WP_369705138.1">
    <property type="nucleotide sequence ID" value="NZ_JBGEWD010000015.1"/>
</dbReference>
<dbReference type="PANTHER" id="PTHR12001">
    <property type="entry name" value="GERANYLGERANYL PYROPHOSPHATE SYNTHASE"/>
    <property type="match status" value="1"/>
</dbReference>
<evidence type="ECO:0000256" key="4">
    <source>
        <dbReference type="ARBA" id="ARBA00022723"/>
    </source>
</evidence>
<dbReference type="SFLD" id="SFLDS00005">
    <property type="entry name" value="Isoprenoid_Synthase_Type_I"/>
    <property type="match status" value="1"/>
</dbReference>
<keyword evidence="3 6" id="KW-0808">Transferase</keyword>
<proteinExistence type="inferred from homology"/>
<gene>
    <name evidence="7" type="ORF">AB8U03_13770</name>
</gene>
<reference evidence="7 8" key="1">
    <citation type="submission" date="2024-08" db="EMBL/GenBank/DDBJ databases">
        <title>Clostridium lapicellarii sp. nov., and Clostridium renhuaiense sp. nov., two species isolated from the mud in a fermentation cellar used for producing sauce-flavour Chinese liquors.</title>
        <authorList>
            <person name="Yang F."/>
            <person name="Wang H."/>
            <person name="Chen L.Q."/>
            <person name="Zhou N."/>
            <person name="Lu J.J."/>
            <person name="Pu X.X."/>
            <person name="Wan B."/>
            <person name="Wang L."/>
            <person name="Liu S.J."/>
        </authorList>
    </citation>
    <scope>NUCLEOTIDE SEQUENCE [LARGE SCALE GENOMIC DNA]</scope>
    <source>
        <strain evidence="7 8">MT-5</strain>
    </source>
</reference>
<keyword evidence="5" id="KW-0460">Magnesium</keyword>
<comment type="cofactor">
    <cofactor evidence="1">
        <name>Mg(2+)</name>
        <dbReference type="ChEBI" id="CHEBI:18420"/>
    </cofactor>
</comment>
<keyword evidence="4" id="KW-0479">Metal-binding</keyword>
<dbReference type="InterPro" id="IPR033749">
    <property type="entry name" value="Polyprenyl_synt_CS"/>
</dbReference>
<comment type="similarity">
    <text evidence="2 6">Belongs to the FPP/GGPP synthase family.</text>
</comment>
<organism evidence="7 8">
    <name type="scientific">Clostridium moutaii</name>
    <dbReference type="NCBI Taxonomy" id="3240932"/>
    <lineage>
        <taxon>Bacteria</taxon>
        <taxon>Bacillati</taxon>
        <taxon>Bacillota</taxon>
        <taxon>Clostridia</taxon>
        <taxon>Eubacteriales</taxon>
        <taxon>Clostridiaceae</taxon>
        <taxon>Clostridium</taxon>
    </lineage>
</organism>
<dbReference type="InterPro" id="IPR008949">
    <property type="entry name" value="Isoprenoid_synthase_dom_sf"/>
</dbReference>
<dbReference type="SUPFAM" id="SSF48576">
    <property type="entry name" value="Terpenoid synthases"/>
    <property type="match status" value="1"/>
</dbReference>
<name>A0ABV4BUP7_9CLOT</name>
<dbReference type="CDD" id="cd00685">
    <property type="entry name" value="Trans_IPPS_HT"/>
    <property type="match status" value="1"/>
</dbReference>
<protein>
    <submittedName>
        <fullName evidence="7">Polyprenyl synthetase family protein</fullName>
    </submittedName>
</protein>
<dbReference type="Proteomes" id="UP001564657">
    <property type="component" value="Unassembled WGS sequence"/>
</dbReference>
<evidence type="ECO:0000256" key="5">
    <source>
        <dbReference type="ARBA" id="ARBA00022842"/>
    </source>
</evidence>
<dbReference type="Pfam" id="PF00348">
    <property type="entry name" value="polyprenyl_synt"/>
    <property type="match status" value="1"/>
</dbReference>
<dbReference type="PROSITE" id="PS00444">
    <property type="entry name" value="POLYPRENYL_SYNTHASE_2"/>
    <property type="match status" value="1"/>
</dbReference>
<evidence type="ECO:0000313" key="7">
    <source>
        <dbReference type="EMBL" id="MEY8001245.1"/>
    </source>
</evidence>
<evidence type="ECO:0000256" key="6">
    <source>
        <dbReference type="RuleBase" id="RU004466"/>
    </source>
</evidence>
<evidence type="ECO:0000256" key="1">
    <source>
        <dbReference type="ARBA" id="ARBA00001946"/>
    </source>
</evidence>
<evidence type="ECO:0000256" key="3">
    <source>
        <dbReference type="ARBA" id="ARBA00022679"/>
    </source>
</evidence>
<dbReference type="PANTHER" id="PTHR12001:SF69">
    <property type="entry name" value="ALL TRANS-POLYPRENYL-DIPHOSPHATE SYNTHASE PDSS1"/>
    <property type="match status" value="1"/>
</dbReference>
<evidence type="ECO:0000256" key="2">
    <source>
        <dbReference type="ARBA" id="ARBA00006706"/>
    </source>
</evidence>
<sequence>MEFSEIYLPITKELYKVDVELKTVTKDLGDISTREIFRYFFSSTGKYLRPILTLLSAKAINNQLPESVEEELTQLCVGIELIHSASLIHDDIIDGDPMRRNQKTLNKIYGNKIAILTGDTLYSRAFFIFSAILPKSFSKAIGKVTEVMSISEILNAKLSTVNRETYLKIVEGKTAFFMGVCCGLGVTLAGGNEEEFNILSNYGHNLGIAYQILDDYIDKDPIAIKNISIEEAFKFASNAKDSIKNLKDSIYVESLVSLVDYVLDSYKPTIKNVMNMHNKF</sequence>
<dbReference type="Gene3D" id="1.10.600.10">
    <property type="entry name" value="Farnesyl Diphosphate Synthase"/>
    <property type="match status" value="1"/>
</dbReference>
<dbReference type="EMBL" id="JBGEWD010000015">
    <property type="protein sequence ID" value="MEY8001245.1"/>
    <property type="molecule type" value="Genomic_DNA"/>
</dbReference>
<keyword evidence="8" id="KW-1185">Reference proteome</keyword>
<accession>A0ABV4BUP7</accession>
<evidence type="ECO:0000313" key="8">
    <source>
        <dbReference type="Proteomes" id="UP001564657"/>
    </source>
</evidence>
<dbReference type="InterPro" id="IPR000092">
    <property type="entry name" value="Polyprenyl_synt"/>
</dbReference>